<evidence type="ECO:0000313" key="1">
    <source>
        <dbReference type="EMBL" id="CAF1320068.1"/>
    </source>
</evidence>
<accession>A0A819ZSL6</accession>
<evidence type="ECO:0000313" key="2">
    <source>
        <dbReference type="EMBL" id="CAF4176895.1"/>
    </source>
</evidence>
<comment type="caution">
    <text evidence="2">The sequence shown here is derived from an EMBL/GenBank/DDBJ whole genome shotgun (WGS) entry which is preliminary data.</text>
</comment>
<sequence>MSATIPLIDLTLSPRPVDPRLPSFSCSNQLQLEQPMDLPLPKWYLASTRSSKQNNNNNNEISILTSLVDIDQHLNQAKLLPDPTFNFLWYMNNRTKLFATTAGGQTTFLRSYK</sequence>
<organism evidence="2 3">
    <name type="scientific">Adineta steineri</name>
    <dbReference type="NCBI Taxonomy" id="433720"/>
    <lineage>
        <taxon>Eukaryota</taxon>
        <taxon>Metazoa</taxon>
        <taxon>Spiralia</taxon>
        <taxon>Gnathifera</taxon>
        <taxon>Rotifera</taxon>
        <taxon>Eurotatoria</taxon>
        <taxon>Bdelloidea</taxon>
        <taxon>Adinetida</taxon>
        <taxon>Adinetidae</taxon>
        <taxon>Adineta</taxon>
    </lineage>
</organism>
<evidence type="ECO:0000313" key="3">
    <source>
        <dbReference type="Proteomes" id="UP000663881"/>
    </source>
</evidence>
<dbReference type="Proteomes" id="UP000663881">
    <property type="component" value="Unassembled WGS sequence"/>
</dbReference>
<protein>
    <submittedName>
        <fullName evidence="2">Uncharacterized protein</fullName>
    </submittedName>
</protein>
<dbReference type="EMBL" id="CAJNON010000570">
    <property type="protein sequence ID" value="CAF1320068.1"/>
    <property type="molecule type" value="Genomic_DNA"/>
</dbReference>
<gene>
    <name evidence="2" type="ORF">OKA104_LOCUS39669</name>
    <name evidence="1" type="ORF">VCS650_LOCUS32089</name>
</gene>
<reference evidence="2" key="1">
    <citation type="submission" date="2021-02" db="EMBL/GenBank/DDBJ databases">
        <authorList>
            <person name="Nowell W R."/>
        </authorList>
    </citation>
    <scope>NUCLEOTIDE SEQUENCE</scope>
</reference>
<dbReference type="AlphaFoldDB" id="A0A819ZSL6"/>
<proteinExistence type="predicted"/>
<name>A0A819ZSL6_9BILA</name>
<dbReference type="Proteomes" id="UP000663891">
    <property type="component" value="Unassembled WGS sequence"/>
</dbReference>
<dbReference type="EMBL" id="CAJOAY010007958">
    <property type="protein sequence ID" value="CAF4176895.1"/>
    <property type="molecule type" value="Genomic_DNA"/>
</dbReference>